<name>A0A450SQ62_9GAMM</name>
<accession>A0A450SQ62</accession>
<sequence length="100" mass="11493">MLLGTGGIKEQTGHVDRFIAPQECEKRLGWLGSGVASPRMLFHDNENFELGKPDRSPFFIVRGRTFDPISRYRISGYQSVVDFLRSSGRYKAPSQRLRRF</sequence>
<organism evidence="2">
    <name type="scientific">Candidatus Kentrum sp. FW</name>
    <dbReference type="NCBI Taxonomy" id="2126338"/>
    <lineage>
        <taxon>Bacteria</taxon>
        <taxon>Pseudomonadati</taxon>
        <taxon>Pseudomonadota</taxon>
        <taxon>Gammaproteobacteria</taxon>
        <taxon>Candidatus Kentrum</taxon>
    </lineage>
</organism>
<reference evidence="2" key="1">
    <citation type="submission" date="2019-02" db="EMBL/GenBank/DDBJ databases">
        <authorList>
            <person name="Gruber-Vodicka R. H."/>
            <person name="Seah K. B. B."/>
        </authorList>
    </citation>
    <scope>NUCLEOTIDE SEQUENCE</scope>
    <source>
        <strain evidence="2">BECK_BZ106</strain>
        <strain evidence="1">BECK_BZ15</strain>
    </source>
</reference>
<dbReference type="EMBL" id="CAADEW010000014">
    <property type="protein sequence ID" value="VFJ46988.1"/>
    <property type="molecule type" value="Genomic_DNA"/>
</dbReference>
<protein>
    <submittedName>
        <fullName evidence="2">Uncharacterized protein</fullName>
    </submittedName>
</protein>
<dbReference type="EMBL" id="CAADFD010000026">
    <property type="protein sequence ID" value="VFJ56139.1"/>
    <property type="molecule type" value="Genomic_DNA"/>
</dbReference>
<proteinExistence type="predicted"/>
<dbReference type="AlphaFoldDB" id="A0A450SQ62"/>
<evidence type="ECO:0000313" key="2">
    <source>
        <dbReference type="EMBL" id="VFJ56139.1"/>
    </source>
</evidence>
<gene>
    <name evidence="1" type="ORF">BECKFW1821A_GA0114235_101439</name>
    <name evidence="2" type="ORF">BECKFW1821B_GA0114236_10263</name>
</gene>
<evidence type="ECO:0000313" key="1">
    <source>
        <dbReference type="EMBL" id="VFJ46988.1"/>
    </source>
</evidence>